<accession>A0ABP7NH54</accession>
<keyword evidence="1 2" id="KW-0378">Hydrolase</keyword>
<comment type="caution">
    <text evidence="2">The sequence shown here is derived from an EMBL/GenBank/DDBJ whole genome shotgun (WGS) entry which is preliminary data.</text>
</comment>
<dbReference type="InterPro" id="IPR036514">
    <property type="entry name" value="SGNH_hydro_sf"/>
</dbReference>
<dbReference type="SUPFAM" id="SSF52266">
    <property type="entry name" value="SGNH hydrolase"/>
    <property type="match status" value="1"/>
</dbReference>
<dbReference type="CDD" id="cd01846">
    <property type="entry name" value="fatty_acyltransferase_like"/>
    <property type="match status" value="1"/>
</dbReference>
<dbReference type="Gene3D" id="3.40.50.1110">
    <property type="entry name" value="SGNH hydrolase"/>
    <property type="match status" value="1"/>
</dbReference>
<gene>
    <name evidence="2" type="ORF">GCM10022278_02560</name>
</gene>
<protein>
    <submittedName>
        <fullName evidence="2">SGNH/GDSL hydrolase family protein</fullName>
    </submittedName>
</protein>
<dbReference type="Pfam" id="PF00657">
    <property type="entry name" value="Lipase_GDSL"/>
    <property type="match status" value="1"/>
</dbReference>
<reference evidence="3" key="1">
    <citation type="journal article" date="2019" name="Int. J. Syst. Evol. Microbiol.">
        <title>The Global Catalogue of Microorganisms (GCM) 10K type strain sequencing project: providing services to taxonomists for standard genome sequencing and annotation.</title>
        <authorList>
            <consortium name="The Broad Institute Genomics Platform"/>
            <consortium name="The Broad Institute Genome Sequencing Center for Infectious Disease"/>
            <person name="Wu L."/>
            <person name="Ma J."/>
        </authorList>
    </citation>
    <scope>NUCLEOTIDE SEQUENCE [LARGE SCALE GENOMIC DNA]</scope>
    <source>
        <strain evidence="3">JCM 17555</strain>
    </source>
</reference>
<organism evidence="2 3">
    <name type="scientific">Allohahella marinimesophila</name>
    <dbReference type="NCBI Taxonomy" id="1054972"/>
    <lineage>
        <taxon>Bacteria</taxon>
        <taxon>Pseudomonadati</taxon>
        <taxon>Pseudomonadota</taxon>
        <taxon>Gammaproteobacteria</taxon>
        <taxon>Oceanospirillales</taxon>
        <taxon>Hahellaceae</taxon>
        <taxon>Allohahella</taxon>
    </lineage>
</organism>
<name>A0ABP7NH54_9GAMM</name>
<sequence length="292" mass="31036">MLGSLAFANMVRAEAIYVFGDSLSDTGNLASVTSAFPNPPFSGNRVTNGDTAVEVLADLRGVELEASLHLLGPAQGTNYSVAGAKAGTDEPIDLNTQVDAFLLNTQGQAPAEALYVVFIGGNDVRAARDEQNHRESSNLLRLALDGVKANVEKLLAAGAQQVMVVNVPDIGAIPETRQLATTSGNWFLPTSATVKTAAYNLGLKQRVKSLEKASGQEIVLVDLFSAFRSIDKDALAYGITNTTEPCFSQATRSYTEGCAFGQNIDSYAYFDEVHPTAALHERGGRLLFAYAP</sequence>
<dbReference type="PROSITE" id="PS01098">
    <property type="entry name" value="LIPASE_GDSL_SER"/>
    <property type="match status" value="1"/>
</dbReference>
<evidence type="ECO:0000313" key="2">
    <source>
        <dbReference type="EMBL" id="GAA3946888.1"/>
    </source>
</evidence>
<evidence type="ECO:0000313" key="3">
    <source>
        <dbReference type="Proteomes" id="UP001501337"/>
    </source>
</evidence>
<dbReference type="Proteomes" id="UP001501337">
    <property type="component" value="Unassembled WGS sequence"/>
</dbReference>
<dbReference type="InterPro" id="IPR001087">
    <property type="entry name" value="GDSL"/>
</dbReference>
<dbReference type="InterPro" id="IPR051058">
    <property type="entry name" value="GDSL_Est/Lipase"/>
</dbReference>
<dbReference type="GO" id="GO:0016787">
    <property type="term" value="F:hydrolase activity"/>
    <property type="evidence" value="ECO:0007669"/>
    <property type="project" value="UniProtKB-KW"/>
</dbReference>
<dbReference type="PANTHER" id="PTHR45648">
    <property type="entry name" value="GDSL LIPASE/ACYLHYDROLASE FAMILY PROTEIN (AFU_ORTHOLOGUE AFUA_4G14700)"/>
    <property type="match status" value="1"/>
</dbReference>
<evidence type="ECO:0000256" key="1">
    <source>
        <dbReference type="ARBA" id="ARBA00022801"/>
    </source>
</evidence>
<keyword evidence="3" id="KW-1185">Reference proteome</keyword>
<dbReference type="EMBL" id="BAABBO010000001">
    <property type="protein sequence ID" value="GAA3946888.1"/>
    <property type="molecule type" value="Genomic_DNA"/>
</dbReference>
<dbReference type="PANTHER" id="PTHR45648:SF22">
    <property type="entry name" value="GDSL LIPASE_ACYLHYDROLASE FAMILY PROTEIN (AFU_ORTHOLOGUE AFUA_4G14700)"/>
    <property type="match status" value="1"/>
</dbReference>
<proteinExistence type="predicted"/>
<dbReference type="InterPro" id="IPR008265">
    <property type="entry name" value="Lipase_GDSL_AS"/>
</dbReference>